<dbReference type="KEGG" id="rba:RB2466"/>
<evidence type="ECO:0000313" key="2">
    <source>
        <dbReference type="Proteomes" id="UP000001025"/>
    </source>
</evidence>
<dbReference type="STRING" id="243090.RB2466"/>
<protein>
    <submittedName>
        <fullName evidence="1">Uncharacterized protein</fullName>
    </submittedName>
</protein>
<sequence>MRTTVLLWSIPSTLTILAGNPNVPDGRHQTFGINIPESEFLALRRVAPYT</sequence>
<name>Q7UVS7_RHOBA</name>
<dbReference type="InParanoid" id="Q7UVS7"/>
<evidence type="ECO:0000313" key="1">
    <source>
        <dbReference type="EMBL" id="CAD72644.1"/>
    </source>
</evidence>
<proteinExistence type="predicted"/>
<reference evidence="1 2" key="1">
    <citation type="journal article" date="2003" name="Proc. Natl. Acad. Sci. U.S.A.">
        <title>Complete genome sequence of the marine planctomycete Pirellula sp. strain 1.</title>
        <authorList>
            <person name="Gloeckner F.O."/>
            <person name="Kube M."/>
            <person name="Bauer M."/>
            <person name="Teeling H."/>
            <person name="Lombardot T."/>
            <person name="Ludwig W."/>
            <person name="Gade D."/>
            <person name="Beck A."/>
            <person name="Borzym K."/>
            <person name="Heitmann K."/>
            <person name="Rabus R."/>
            <person name="Schlesner H."/>
            <person name="Amann R."/>
            <person name="Reinhardt R."/>
        </authorList>
    </citation>
    <scope>NUCLEOTIDE SEQUENCE [LARGE SCALE GENOMIC DNA]</scope>
    <source>
        <strain evidence="2">DSM 10527 / NCIMB 13988 / SH1</strain>
    </source>
</reference>
<keyword evidence="2" id="KW-1185">Reference proteome</keyword>
<dbReference type="AlphaFoldDB" id="Q7UVS7"/>
<dbReference type="Proteomes" id="UP000001025">
    <property type="component" value="Chromosome"/>
</dbReference>
<dbReference type="EnsemblBacteria" id="CAD72644">
    <property type="protein sequence ID" value="CAD72644"/>
    <property type="gene ID" value="RB2466"/>
</dbReference>
<gene>
    <name evidence="1" type="ordered locus">RB2466</name>
</gene>
<dbReference type="EMBL" id="BX294137">
    <property type="protein sequence ID" value="CAD72644.1"/>
    <property type="molecule type" value="Genomic_DNA"/>
</dbReference>
<accession>Q7UVS7</accession>
<dbReference type="HOGENOM" id="CLU_3122007_0_0_0"/>
<organism evidence="1 2">
    <name type="scientific">Rhodopirellula baltica (strain DSM 10527 / NCIMB 13988 / SH1)</name>
    <dbReference type="NCBI Taxonomy" id="243090"/>
    <lineage>
        <taxon>Bacteria</taxon>
        <taxon>Pseudomonadati</taxon>
        <taxon>Planctomycetota</taxon>
        <taxon>Planctomycetia</taxon>
        <taxon>Pirellulales</taxon>
        <taxon>Pirellulaceae</taxon>
        <taxon>Rhodopirellula</taxon>
    </lineage>
</organism>